<accession>A0A6V7UW11</accession>
<proteinExistence type="predicted"/>
<evidence type="ECO:0000313" key="1">
    <source>
        <dbReference type="EMBL" id="CAD2165942.1"/>
    </source>
</evidence>
<protein>
    <submittedName>
        <fullName evidence="1">Uncharacterized protein</fullName>
    </submittedName>
</protein>
<dbReference type="AlphaFoldDB" id="A0A6V7UW11"/>
<sequence>MDWLIIFTTFVHQITINLEVYNMEDSSNILVEVFKGKVVIKEEVNLKSVEEVEEDVDLEEGIKCFRKVWKNSRGFKRKYLVLY</sequence>
<dbReference type="Proteomes" id="UP000580250">
    <property type="component" value="Unassembled WGS sequence"/>
</dbReference>
<comment type="caution">
    <text evidence="1">The sequence shown here is derived from an EMBL/GenBank/DDBJ whole genome shotgun (WGS) entry which is preliminary data.</text>
</comment>
<name>A0A6V7UW11_MELEN</name>
<gene>
    <name evidence="1" type="ORF">MENT_LOCUS17500</name>
</gene>
<evidence type="ECO:0000313" key="2">
    <source>
        <dbReference type="Proteomes" id="UP000580250"/>
    </source>
</evidence>
<reference evidence="1 2" key="1">
    <citation type="submission" date="2020-08" db="EMBL/GenBank/DDBJ databases">
        <authorList>
            <person name="Koutsovoulos G."/>
            <person name="Danchin GJ E."/>
        </authorList>
    </citation>
    <scope>NUCLEOTIDE SEQUENCE [LARGE SCALE GENOMIC DNA]</scope>
</reference>
<dbReference type="EMBL" id="CAJEWN010000113">
    <property type="protein sequence ID" value="CAD2165942.1"/>
    <property type="molecule type" value="Genomic_DNA"/>
</dbReference>
<organism evidence="1 2">
    <name type="scientific">Meloidogyne enterolobii</name>
    <name type="common">Root-knot nematode worm</name>
    <name type="synonym">Meloidogyne mayaguensis</name>
    <dbReference type="NCBI Taxonomy" id="390850"/>
    <lineage>
        <taxon>Eukaryota</taxon>
        <taxon>Metazoa</taxon>
        <taxon>Ecdysozoa</taxon>
        <taxon>Nematoda</taxon>
        <taxon>Chromadorea</taxon>
        <taxon>Rhabditida</taxon>
        <taxon>Tylenchina</taxon>
        <taxon>Tylenchomorpha</taxon>
        <taxon>Tylenchoidea</taxon>
        <taxon>Meloidogynidae</taxon>
        <taxon>Meloidogyninae</taxon>
        <taxon>Meloidogyne</taxon>
    </lineage>
</organism>